<gene>
    <name evidence="1" type="ORF">A3860_10440</name>
</gene>
<dbReference type="STRING" id="1703345.A3860_10440"/>
<evidence type="ECO:0000313" key="1">
    <source>
        <dbReference type="EMBL" id="OQP56982.1"/>
    </source>
</evidence>
<organism evidence="1 2">
    <name type="scientific">Niastella vici</name>
    <dbReference type="NCBI Taxonomy" id="1703345"/>
    <lineage>
        <taxon>Bacteria</taxon>
        <taxon>Pseudomonadati</taxon>
        <taxon>Bacteroidota</taxon>
        <taxon>Chitinophagia</taxon>
        <taxon>Chitinophagales</taxon>
        <taxon>Chitinophagaceae</taxon>
        <taxon>Niastella</taxon>
    </lineage>
</organism>
<evidence type="ECO:0000313" key="2">
    <source>
        <dbReference type="Proteomes" id="UP000192796"/>
    </source>
</evidence>
<dbReference type="AlphaFoldDB" id="A0A1V9FF49"/>
<accession>A0A1V9FF49</accession>
<dbReference type="RefSeq" id="WP_081155945.1">
    <property type="nucleotide sequence ID" value="NZ_LVYD01000124.1"/>
</dbReference>
<dbReference type="OrthoDB" id="5187906at2"/>
<evidence type="ECO:0008006" key="3">
    <source>
        <dbReference type="Google" id="ProtNLM"/>
    </source>
</evidence>
<name>A0A1V9FF49_9BACT</name>
<reference evidence="1 2" key="1">
    <citation type="submission" date="2016-03" db="EMBL/GenBank/DDBJ databases">
        <title>Niastella vici sp. nov., isolated from farmland soil.</title>
        <authorList>
            <person name="Chen L."/>
            <person name="Wang D."/>
            <person name="Yang S."/>
            <person name="Wang G."/>
        </authorList>
    </citation>
    <scope>NUCLEOTIDE SEQUENCE [LARGE SCALE GENOMIC DNA]</scope>
    <source>
        <strain evidence="1 2">DJ57</strain>
    </source>
</reference>
<comment type="caution">
    <text evidence="1">The sequence shown here is derived from an EMBL/GenBank/DDBJ whole genome shotgun (WGS) entry which is preliminary data.</text>
</comment>
<protein>
    <recommendedName>
        <fullName evidence="3">DUF2116 family Zn-ribbon domain-containing protein</fullName>
    </recommendedName>
</protein>
<dbReference type="EMBL" id="LVYD01000124">
    <property type="protein sequence ID" value="OQP56982.1"/>
    <property type="molecule type" value="Genomic_DNA"/>
</dbReference>
<sequence>MTVKNCLACDRPIKGRTDKKFCDDSCRNNYNNRLNSDATPLIRNINNILRKNRRILMDLLSGLNKQVLVVDQKKLVEKGYRFDYFTEHYSTKENEKYYYCYDYGYRPLDDEKLMLVKDTRKKSFAGEKKQVLEKSATSSTTYYSQSSP</sequence>
<keyword evidence="2" id="KW-1185">Reference proteome</keyword>
<dbReference type="Proteomes" id="UP000192796">
    <property type="component" value="Unassembled WGS sequence"/>
</dbReference>
<proteinExistence type="predicted"/>